<evidence type="ECO:0000256" key="3">
    <source>
        <dbReference type="ARBA" id="ARBA00022737"/>
    </source>
</evidence>
<feature type="compositionally biased region" description="Polar residues" evidence="8">
    <location>
        <begin position="87"/>
        <end position="99"/>
    </location>
</feature>
<dbReference type="PANTHER" id="PTHR40626">
    <property type="entry name" value="MIP31509P"/>
    <property type="match status" value="1"/>
</dbReference>
<evidence type="ECO:0000313" key="11">
    <source>
        <dbReference type="Proteomes" id="UP000054251"/>
    </source>
</evidence>
<feature type="compositionally biased region" description="Acidic residues" evidence="8">
    <location>
        <begin position="467"/>
        <end position="477"/>
    </location>
</feature>
<dbReference type="InterPro" id="IPR013087">
    <property type="entry name" value="Znf_C2H2_type"/>
</dbReference>
<dbReference type="SMART" id="SM00355">
    <property type="entry name" value="ZnF_C2H2"/>
    <property type="match status" value="2"/>
</dbReference>
<feature type="compositionally biased region" description="Basic and acidic residues" evidence="8">
    <location>
        <begin position="63"/>
        <end position="84"/>
    </location>
</feature>
<dbReference type="GO" id="GO:0000785">
    <property type="term" value="C:chromatin"/>
    <property type="evidence" value="ECO:0007669"/>
    <property type="project" value="TreeGrafter"/>
</dbReference>
<organism evidence="10 11">
    <name type="scientific">Debaryomyces fabryi</name>
    <dbReference type="NCBI Taxonomy" id="58627"/>
    <lineage>
        <taxon>Eukaryota</taxon>
        <taxon>Fungi</taxon>
        <taxon>Dikarya</taxon>
        <taxon>Ascomycota</taxon>
        <taxon>Saccharomycotina</taxon>
        <taxon>Pichiomycetes</taxon>
        <taxon>Debaryomycetaceae</taxon>
        <taxon>Debaryomyces</taxon>
    </lineage>
</organism>
<dbReference type="GO" id="GO:0000981">
    <property type="term" value="F:DNA-binding transcription factor activity, RNA polymerase II-specific"/>
    <property type="evidence" value="ECO:0007669"/>
    <property type="project" value="InterPro"/>
</dbReference>
<dbReference type="RefSeq" id="XP_015466424.1">
    <property type="nucleotide sequence ID" value="XM_015612765.1"/>
</dbReference>
<evidence type="ECO:0000256" key="7">
    <source>
        <dbReference type="PROSITE-ProRule" id="PRU00042"/>
    </source>
</evidence>
<keyword evidence="5" id="KW-0862">Zinc</keyword>
<feature type="region of interest" description="Disordered" evidence="8">
    <location>
        <begin position="61"/>
        <end position="106"/>
    </location>
</feature>
<evidence type="ECO:0000256" key="5">
    <source>
        <dbReference type="ARBA" id="ARBA00022833"/>
    </source>
</evidence>
<dbReference type="Proteomes" id="UP000054251">
    <property type="component" value="Unassembled WGS sequence"/>
</dbReference>
<keyword evidence="6" id="KW-0539">Nucleus</keyword>
<proteinExistence type="predicted"/>
<dbReference type="AlphaFoldDB" id="A0A0V1PVY0"/>
<evidence type="ECO:0000256" key="1">
    <source>
        <dbReference type="ARBA" id="ARBA00004123"/>
    </source>
</evidence>
<keyword evidence="4 7" id="KW-0863">Zinc-finger</keyword>
<feature type="domain" description="C2H2-type" evidence="9">
    <location>
        <begin position="111"/>
        <end position="141"/>
    </location>
</feature>
<comment type="caution">
    <text evidence="10">The sequence shown here is derived from an EMBL/GenBank/DDBJ whole genome shotgun (WGS) entry which is preliminary data.</text>
</comment>
<dbReference type="InterPro" id="IPR051059">
    <property type="entry name" value="VerF-like"/>
</dbReference>
<feature type="domain" description="C2H2-type" evidence="9">
    <location>
        <begin position="142"/>
        <end position="170"/>
    </location>
</feature>
<dbReference type="PANTHER" id="PTHR40626:SF11">
    <property type="entry name" value="ZINC FINGER PROTEIN YPR022C"/>
    <property type="match status" value="1"/>
</dbReference>
<dbReference type="GO" id="GO:0008270">
    <property type="term" value="F:zinc ion binding"/>
    <property type="evidence" value="ECO:0007669"/>
    <property type="project" value="UniProtKB-KW"/>
</dbReference>
<dbReference type="Gene3D" id="3.30.160.60">
    <property type="entry name" value="Classic Zinc Finger"/>
    <property type="match status" value="2"/>
</dbReference>
<gene>
    <name evidence="10" type="ORF">AC631_03936</name>
</gene>
<evidence type="ECO:0000259" key="9">
    <source>
        <dbReference type="PROSITE" id="PS50157"/>
    </source>
</evidence>
<dbReference type="InterPro" id="IPR036236">
    <property type="entry name" value="Znf_C2H2_sf"/>
</dbReference>
<evidence type="ECO:0000256" key="6">
    <source>
        <dbReference type="ARBA" id="ARBA00023242"/>
    </source>
</evidence>
<dbReference type="GO" id="GO:0000978">
    <property type="term" value="F:RNA polymerase II cis-regulatory region sequence-specific DNA binding"/>
    <property type="evidence" value="ECO:0007669"/>
    <property type="project" value="InterPro"/>
</dbReference>
<dbReference type="Pfam" id="PF00096">
    <property type="entry name" value="zf-C2H2"/>
    <property type="match status" value="2"/>
</dbReference>
<evidence type="ECO:0000256" key="8">
    <source>
        <dbReference type="SAM" id="MobiDB-lite"/>
    </source>
</evidence>
<comment type="subcellular location">
    <subcellularLocation>
        <location evidence="1">Nucleus</location>
    </subcellularLocation>
</comment>
<evidence type="ECO:0000256" key="2">
    <source>
        <dbReference type="ARBA" id="ARBA00022723"/>
    </source>
</evidence>
<keyword evidence="2" id="KW-0479">Metal-binding</keyword>
<feature type="compositionally biased region" description="Polar residues" evidence="8">
    <location>
        <begin position="431"/>
        <end position="440"/>
    </location>
</feature>
<dbReference type="GeneID" id="26840945"/>
<dbReference type="EMBL" id="LMYN01000093">
    <property type="protein sequence ID" value="KSA00322.1"/>
    <property type="molecule type" value="Genomic_DNA"/>
</dbReference>
<accession>A0A0V1PVY0</accession>
<feature type="region of interest" description="Disordered" evidence="8">
    <location>
        <begin position="431"/>
        <end position="477"/>
    </location>
</feature>
<dbReference type="PROSITE" id="PS50157">
    <property type="entry name" value="ZINC_FINGER_C2H2_2"/>
    <property type="match status" value="2"/>
</dbReference>
<feature type="region of interest" description="Disordered" evidence="8">
    <location>
        <begin position="1"/>
        <end position="20"/>
    </location>
</feature>
<protein>
    <recommendedName>
        <fullName evidence="9">C2H2-type domain-containing protein</fullName>
    </recommendedName>
</protein>
<evidence type="ECO:0000313" key="10">
    <source>
        <dbReference type="EMBL" id="KSA00322.1"/>
    </source>
</evidence>
<keyword evidence="11" id="KW-1185">Reference proteome</keyword>
<dbReference type="GO" id="GO:0005634">
    <property type="term" value="C:nucleus"/>
    <property type="evidence" value="ECO:0007669"/>
    <property type="project" value="UniProtKB-SubCell"/>
</dbReference>
<dbReference type="FunFam" id="3.30.160.60:FF:002343">
    <property type="entry name" value="Zinc finger protein 33A"/>
    <property type="match status" value="1"/>
</dbReference>
<name>A0A0V1PVY0_9ASCO</name>
<sequence>MPAINKTPALLLKETADDTREAENIEHAQINKKGEHTPNSNEQKQNIMILLLLLLAETVTESKQGEDEGSETRESDPEDHRRGVQDLASTKTANAYNTNSKKKRASKGRVFQCTGYPDCNMSFTRSEHLARHKRKHTGERPFTCPHCHKNFSRLDNLRQHKQTVHAYESFMGSSSNNFPVSTSYNSEGTSGSMETNNTNYMPIPNHLSRNSSANKGAPESPMNCGLGNTPESAAMISPPNTNSPVNYHLPYQNQFYQNNNYELGSSSGNNSFLYPDSQLKTKISEFKPKRRPRPLSLVHSFTENMAPGDNNNLHIRQLLKSAPALYTTNGAFTYPPKSAPLTPNMVSPLSPLFHHAFNQTMDLPKSPNINSNTLRLPPYNHPINNNSMPSNSVNKNITLPSVQELPIPTQFNPINTSKTSKTWLKEVLNDESSASTSNSKDIARLAPTQEDKHVSKKPTINNLLSPYDDDEFPNSVK</sequence>
<dbReference type="PROSITE" id="PS00028">
    <property type="entry name" value="ZINC_FINGER_C2H2_1"/>
    <property type="match status" value="1"/>
</dbReference>
<reference evidence="10 11" key="1">
    <citation type="submission" date="2015-11" db="EMBL/GenBank/DDBJ databases">
        <title>The genome of Debaryomyces fabryi.</title>
        <authorList>
            <person name="Tafer H."/>
            <person name="Lopandic K."/>
        </authorList>
    </citation>
    <scope>NUCLEOTIDE SEQUENCE [LARGE SCALE GENOMIC DNA]</scope>
    <source>
        <strain evidence="10 11">CBS 789</strain>
    </source>
</reference>
<keyword evidence="3" id="KW-0677">Repeat</keyword>
<dbReference type="OrthoDB" id="10018191at2759"/>
<evidence type="ECO:0000256" key="4">
    <source>
        <dbReference type="ARBA" id="ARBA00022771"/>
    </source>
</evidence>
<dbReference type="SUPFAM" id="SSF57667">
    <property type="entry name" value="beta-beta-alpha zinc fingers"/>
    <property type="match status" value="1"/>
</dbReference>